<evidence type="ECO:0000256" key="4">
    <source>
        <dbReference type="ARBA" id="ARBA00022630"/>
    </source>
</evidence>
<keyword evidence="14" id="KW-1185">Reference proteome</keyword>
<dbReference type="Gene3D" id="3.40.50.80">
    <property type="entry name" value="Nucleotide-binding domain of ferredoxin-NADP reductase (FNR) module"/>
    <property type="match status" value="1"/>
</dbReference>
<dbReference type="InterPro" id="IPR017938">
    <property type="entry name" value="Riboflavin_synthase-like_b-brl"/>
</dbReference>
<dbReference type="InterPro" id="IPR008333">
    <property type="entry name" value="Cbr1-like_FAD-bd_dom"/>
</dbReference>
<evidence type="ECO:0000256" key="2">
    <source>
        <dbReference type="ARBA" id="ARBA00004572"/>
    </source>
</evidence>
<dbReference type="Pfam" id="PF00175">
    <property type="entry name" value="NAD_binding_1"/>
    <property type="match status" value="1"/>
</dbReference>
<comment type="similarity">
    <text evidence="3 11">Belongs to the flavoprotein pyridine nucleotide cytochrome reductase family.</text>
</comment>
<keyword evidence="5" id="KW-1000">Mitochondrion outer membrane</keyword>
<dbReference type="InterPro" id="IPR001709">
    <property type="entry name" value="Flavoprot_Pyr_Nucl_cyt_Rdtase"/>
</dbReference>
<comment type="caution">
    <text evidence="13">The sequence shown here is derived from an EMBL/GenBank/DDBJ whole genome shotgun (WGS) entry which is preliminary data.</text>
</comment>
<accession>A0ABR3J8V1</accession>
<evidence type="ECO:0000313" key="14">
    <source>
        <dbReference type="Proteomes" id="UP001556367"/>
    </source>
</evidence>
<evidence type="ECO:0000256" key="11">
    <source>
        <dbReference type="RuleBase" id="RU361226"/>
    </source>
</evidence>
<evidence type="ECO:0000256" key="3">
    <source>
        <dbReference type="ARBA" id="ARBA00006105"/>
    </source>
</evidence>
<evidence type="ECO:0000256" key="5">
    <source>
        <dbReference type="ARBA" id="ARBA00022787"/>
    </source>
</evidence>
<dbReference type="PROSITE" id="PS51384">
    <property type="entry name" value="FAD_FR"/>
    <property type="match status" value="1"/>
</dbReference>
<reference evidence="14" key="1">
    <citation type="submission" date="2024-06" db="EMBL/GenBank/DDBJ databases">
        <title>Multi-omics analyses provide insights into the biosynthesis of the anticancer antibiotic pleurotin in Hohenbuehelia grisea.</title>
        <authorList>
            <person name="Weaver J.A."/>
            <person name="Alberti F."/>
        </authorList>
    </citation>
    <scope>NUCLEOTIDE SEQUENCE [LARGE SCALE GENOMIC DNA]</scope>
    <source>
        <strain evidence="14">T-177</strain>
    </source>
</reference>
<dbReference type="PRINTS" id="PR00406">
    <property type="entry name" value="CYTB5RDTASE"/>
</dbReference>
<evidence type="ECO:0000256" key="10">
    <source>
        <dbReference type="ARBA" id="ARBA00047682"/>
    </source>
</evidence>
<keyword evidence="6 11" id="KW-0274">FAD</keyword>
<gene>
    <name evidence="13" type="ORF">HGRIS_008550</name>
</gene>
<dbReference type="InterPro" id="IPR001834">
    <property type="entry name" value="CBR-like"/>
</dbReference>
<feature type="domain" description="FAD-binding FR-type" evidence="12">
    <location>
        <begin position="106"/>
        <end position="216"/>
    </location>
</feature>
<dbReference type="EMBL" id="JASNQZ010000011">
    <property type="protein sequence ID" value="KAL0951893.1"/>
    <property type="molecule type" value="Genomic_DNA"/>
</dbReference>
<dbReference type="Pfam" id="PF00970">
    <property type="entry name" value="FAD_binding_6"/>
    <property type="match status" value="1"/>
</dbReference>
<sequence>MILLSKAPYESDAIPRLRPWESRAEQRTWVFHESLRQKNMLSIRFLASRSLSAGVRRYATAAAPQKPSNLPFYLLGAGTAGAAGYYYLSATEKAVVKQEKSPLDPENFKDFKLKRIEPYNHNTAKFIFELPDNEASLLPISSCVVVKSSDPDALKDPKSGKPIIRPYTPVSPSDAKGELAFIVKKYDSGNASKYIHDLKEGDTLAIKGPIPKWPYKINEFDEVALIGGGSGITPLYQILEHALKDKTNKTRFKLIFANVTEADILLREEFDAMRKQHPDKLDVVYVLDKPPAGWQGPSGYVNAEVIKKHVAPPTLNEKVKVFICGPPGQVAAIAGKKAGMKQGELGGILKELGYTEDQVYKF</sequence>
<dbReference type="InterPro" id="IPR017927">
    <property type="entry name" value="FAD-bd_FR_type"/>
</dbReference>
<keyword evidence="7 11" id="KW-0560">Oxidoreductase</keyword>
<evidence type="ECO:0000313" key="13">
    <source>
        <dbReference type="EMBL" id="KAL0951893.1"/>
    </source>
</evidence>
<comment type="subcellular location">
    <subcellularLocation>
        <location evidence="2">Mitochondrion outer membrane</location>
        <topology evidence="2">Single-pass membrane protein</topology>
    </subcellularLocation>
</comment>
<evidence type="ECO:0000256" key="7">
    <source>
        <dbReference type="ARBA" id="ARBA00023002"/>
    </source>
</evidence>
<dbReference type="PRINTS" id="PR00371">
    <property type="entry name" value="FPNCR"/>
</dbReference>
<name>A0ABR3J8V1_9AGAR</name>
<keyword evidence="4 11" id="KW-0285">Flavoprotein</keyword>
<keyword evidence="5" id="KW-0472">Membrane</keyword>
<evidence type="ECO:0000256" key="8">
    <source>
        <dbReference type="ARBA" id="ARBA00023027"/>
    </source>
</evidence>
<dbReference type="Gene3D" id="2.40.30.10">
    <property type="entry name" value="Translation factors"/>
    <property type="match status" value="1"/>
</dbReference>
<keyword evidence="9" id="KW-0496">Mitochondrion</keyword>
<dbReference type="SUPFAM" id="SSF63380">
    <property type="entry name" value="Riboflavin synthase domain-like"/>
    <property type="match status" value="1"/>
</dbReference>
<dbReference type="CDD" id="cd06183">
    <property type="entry name" value="cyt_b5_reduct_like"/>
    <property type="match status" value="1"/>
</dbReference>
<keyword evidence="8 11" id="KW-0520">NAD</keyword>
<comment type="catalytic activity">
    <reaction evidence="10 11">
        <text>2 Fe(III)-[cytochrome b5] + NADH = 2 Fe(II)-[cytochrome b5] + NAD(+) + H(+)</text>
        <dbReference type="Rhea" id="RHEA:46680"/>
        <dbReference type="Rhea" id="RHEA-COMP:10438"/>
        <dbReference type="Rhea" id="RHEA-COMP:10439"/>
        <dbReference type="ChEBI" id="CHEBI:15378"/>
        <dbReference type="ChEBI" id="CHEBI:29033"/>
        <dbReference type="ChEBI" id="CHEBI:29034"/>
        <dbReference type="ChEBI" id="CHEBI:57540"/>
        <dbReference type="ChEBI" id="CHEBI:57945"/>
        <dbReference type="EC" id="1.6.2.2"/>
    </reaction>
</comment>
<evidence type="ECO:0000259" key="12">
    <source>
        <dbReference type="PROSITE" id="PS51384"/>
    </source>
</evidence>
<evidence type="ECO:0000256" key="9">
    <source>
        <dbReference type="ARBA" id="ARBA00023128"/>
    </source>
</evidence>
<organism evidence="13 14">
    <name type="scientific">Hohenbuehelia grisea</name>
    <dbReference type="NCBI Taxonomy" id="104357"/>
    <lineage>
        <taxon>Eukaryota</taxon>
        <taxon>Fungi</taxon>
        <taxon>Dikarya</taxon>
        <taxon>Basidiomycota</taxon>
        <taxon>Agaricomycotina</taxon>
        <taxon>Agaricomycetes</taxon>
        <taxon>Agaricomycetidae</taxon>
        <taxon>Agaricales</taxon>
        <taxon>Pleurotineae</taxon>
        <taxon>Pleurotaceae</taxon>
        <taxon>Hohenbuehelia</taxon>
    </lineage>
</organism>
<dbReference type="InterPro" id="IPR039261">
    <property type="entry name" value="FNR_nucleotide-bd"/>
</dbReference>
<dbReference type="PANTHER" id="PTHR19370:SF171">
    <property type="entry name" value="NADH-CYTOCHROME B5 REDUCTASE 2"/>
    <property type="match status" value="1"/>
</dbReference>
<dbReference type="SUPFAM" id="SSF52343">
    <property type="entry name" value="Ferredoxin reductase-like, C-terminal NADP-linked domain"/>
    <property type="match status" value="1"/>
</dbReference>
<dbReference type="PANTHER" id="PTHR19370">
    <property type="entry name" value="NADH-CYTOCHROME B5 REDUCTASE"/>
    <property type="match status" value="1"/>
</dbReference>
<dbReference type="InterPro" id="IPR001433">
    <property type="entry name" value="OxRdtase_FAD/NAD-bd"/>
</dbReference>
<proteinExistence type="inferred from homology"/>
<evidence type="ECO:0000256" key="6">
    <source>
        <dbReference type="ARBA" id="ARBA00022827"/>
    </source>
</evidence>
<protein>
    <recommendedName>
        <fullName evidence="11">NADH-cytochrome b5 reductase</fullName>
        <ecNumber evidence="11">1.6.2.2</ecNumber>
    </recommendedName>
</protein>
<comment type="cofactor">
    <cofactor evidence="1 11">
        <name>FAD</name>
        <dbReference type="ChEBI" id="CHEBI:57692"/>
    </cofactor>
</comment>
<dbReference type="Proteomes" id="UP001556367">
    <property type="component" value="Unassembled WGS sequence"/>
</dbReference>
<dbReference type="EC" id="1.6.2.2" evidence="11"/>
<evidence type="ECO:0000256" key="1">
    <source>
        <dbReference type="ARBA" id="ARBA00001974"/>
    </source>
</evidence>